<dbReference type="InterPro" id="IPR042203">
    <property type="entry name" value="Leu/Phe-tRNA_Trfase_C"/>
</dbReference>
<dbReference type="Pfam" id="PF03588">
    <property type="entry name" value="Leu_Phe_trans"/>
    <property type="match status" value="1"/>
</dbReference>
<evidence type="ECO:0000256" key="2">
    <source>
        <dbReference type="ARBA" id="ARBA00022679"/>
    </source>
</evidence>
<comment type="similarity">
    <text evidence="4">Belongs to the L/F-transferase family.</text>
</comment>
<keyword evidence="2 4" id="KW-0808">Transferase</keyword>
<dbReference type="HAMAP" id="MF_00688">
    <property type="entry name" value="Leu_Phe_trans"/>
    <property type="match status" value="1"/>
</dbReference>
<gene>
    <name evidence="4 6" type="primary">aat</name>
    <name evidence="6" type="ORF">QO231_01390</name>
</gene>
<keyword evidence="7" id="KW-1185">Reference proteome</keyword>
<protein>
    <recommendedName>
        <fullName evidence="4">Leucyl/phenylalanyl-tRNA--protein transferase</fullName>
        <ecNumber evidence="4">2.3.2.6</ecNumber>
    </recommendedName>
    <alternativeName>
        <fullName evidence="4">L/F-transferase</fullName>
    </alternativeName>
    <alternativeName>
        <fullName evidence="4">Leucyltransferase</fullName>
    </alternativeName>
    <alternativeName>
        <fullName evidence="4">Phenyalanyltransferase</fullName>
    </alternativeName>
</protein>
<name>A0ABU3V8Y0_9RHOB</name>
<dbReference type="InterPro" id="IPR016181">
    <property type="entry name" value="Acyl_CoA_acyltransferase"/>
</dbReference>
<feature type="compositionally biased region" description="Polar residues" evidence="5">
    <location>
        <begin position="201"/>
        <end position="210"/>
    </location>
</feature>
<feature type="region of interest" description="Disordered" evidence="5">
    <location>
        <begin position="188"/>
        <end position="210"/>
    </location>
</feature>
<dbReference type="RefSeq" id="WP_316772405.1">
    <property type="nucleotide sequence ID" value="NZ_JASMWN010000001.1"/>
</dbReference>
<dbReference type="PANTHER" id="PTHR30098:SF2">
    <property type="entry name" value="LEUCYL_PHENYLALANYL-TRNA--PROTEIN TRANSFERASE"/>
    <property type="match status" value="1"/>
</dbReference>
<dbReference type="EMBL" id="JASMWN010000001">
    <property type="protein sequence ID" value="MDU9002500.1"/>
    <property type="molecule type" value="Genomic_DNA"/>
</dbReference>
<dbReference type="NCBIfam" id="TIGR00667">
    <property type="entry name" value="aat"/>
    <property type="match status" value="1"/>
</dbReference>
<comment type="catalytic activity">
    <reaction evidence="4">
        <text>N-terminal L-lysyl-[protein] + L-leucyl-tRNA(Leu) = N-terminal L-leucyl-L-lysyl-[protein] + tRNA(Leu) + H(+)</text>
        <dbReference type="Rhea" id="RHEA:12340"/>
        <dbReference type="Rhea" id="RHEA-COMP:9613"/>
        <dbReference type="Rhea" id="RHEA-COMP:9622"/>
        <dbReference type="Rhea" id="RHEA-COMP:12670"/>
        <dbReference type="Rhea" id="RHEA-COMP:12671"/>
        <dbReference type="ChEBI" id="CHEBI:15378"/>
        <dbReference type="ChEBI" id="CHEBI:65249"/>
        <dbReference type="ChEBI" id="CHEBI:78442"/>
        <dbReference type="ChEBI" id="CHEBI:78494"/>
        <dbReference type="ChEBI" id="CHEBI:133043"/>
        <dbReference type="EC" id="2.3.2.6"/>
    </reaction>
</comment>
<dbReference type="GO" id="GO:0008914">
    <property type="term" value="F:leucyl-tRNA--protein transferase activity"/>
    <property type="evidence" value="ECO:0007669"/>
    <property type="project" value="UniProtKB-EC"/>
</dbReference>
<dbReference type="PANTHER" id="PTHR30098">
    <property type="entry name" value="LEUCYL/PHENYLALANYL-TRNA--PROTEIN TRANSFERASE"/>
    <property type="match status" value="1"/>
</dbReference>
<dbReference type="InterPro" id="IPR004616">
    <property type="entry name" value="Leu/Phe-tRNA_Trfase"/>
</dbReference>
<evidence type="ECO:0000313" key="6">
    <source>
        <dbReference type="EMBL" id="MDU9002500.1"/>
    </source>
</evidence>
<evidence type="ECO:0000256" key="1">
    <source>
        <dbReference type="ARBA" id="ARBA00022490"/>
    </source>
</evidence>
<accession>A0ABU3V8Y0</accession>
<evidence type="ECO:0000256" key="3">
    <source>
        <dbReference type="ARBA" id="ARBA00023315"/>
    </source>
</evidence>
<comment type="catalytic activity">
    <reaction evidence="4">
        <text>N-terminal L-arginyl-[protein] + L-leucyl-tRNA(Leu) = N-terminal L-leucyl-L-arginyl-[protein] + tRNA(Leu) + H(+)</text>
        <dbReference type="Rhea" id="RHEA:50416"/>
        <dbReference type="Rhea" id="RHEA-COMP:9613"/>
        <dbReference type="Rhea" id="RHEA-COMP:9622"/>
        <dbReference type="Rhea" id="RHEA-COMP:12672"/>
        <dbReference type="Rhea" id="RHEA-COMP:12673"/>
        <dbReference type="ChEBI" id="CHEBI:15378"/>
        <dbReference type="ChEBI" id="CHEBI:64719"/>
        <dbReference type="ChEBI" id="CHEBI:78442"/>
        <dbReference type="ChEBI" id="CHEBI:78494"/>
        <dbReference type="ChEBI" id="CHEBI:133044"/>
        <dbReference type="EC" id="2.3.2.6"/>
    </reaction>
</comment>
<proteinExistence type="inferred from homology"/>
<sequence>MTLTPELLLRGYTIGIFPMAEHRDDAEIFWVDPKRRGIMPLDGFHISRTLRRRLLRCGFTICIDTAFAAVVDGCADRAETWINAEIRRHYIALYEAGYAHSLEVWDGADLVGGVYGVTVGAAFFGESMFSRRTDASKIALAYLVDRLRQAGFQLFDTQFLTEHLASLGAVEIPRGDYHERLDQAIGQPANFSGPPVPSAQDVIQRNTQTS</sequence>
<organism evidence="6 7">
    <name type="scientific">Sedimentitalea todarodis</name>
    <dbReference type="NCBI Taxonomy" id="1631240"/>
    <lineage>
        <taxon>Bacteria</taxon>
        <taxon>Pseudomonadati</taxon>
        <taxon>Pseudomonadota</taxon>
        <taxon>Alphaproteobacteria</taxon>
        <taxon>Rhodobacterales</taxon>
        <taxon>Paracoccaceae</taxon>
        <taxon>Sedimentitalea</taxon>
    </lineage>
</organism>
<reference evidence="7" key="1">
    <citation type="submission" date="2023-05" db="EMBL/GenBank/DDBJ databases">
        <title>Sedimentitalea sp. nov. JM2-8.</title>
        <authorList>
            <person name="Huang J."/>
        </authorList>
    </citation>
    <scope>NUCLEOTIDE SEQUENCE [LARGE SCALE GENOMIC DNA]</scope>
    <source>
        <strain evidence="7">KHS03</strain>
    </source>
</reference>
<comment type="function">
    <text evidence="4">Functions in the N-end rule pathway of protein degradation where it conjugates Leu, Phe and, less efficiently, Met from aminoacyl-tRNAs to the N-termini of proteins containing an N-terminal arginine or lysine.</text>
</comment>
<comment type="catalytic activity">
    <reaction evidence="4">
        <text>L-phenylalanyl-tRNA(Phe) + an N-terminal L-alpha-aminoacyl-[protein] = an N-terminal L-phenylalanyl-L-alpha-aminoacyl-[protein] + tRNA(Phe)</text>
        <dbReference type="Rhea" id="RHEA:43632"/>
        <dbReference type="Rhea" id="RHEA-COMP:9668"/>
        <dbReference type="Rhea" id="RHEA-COMP:9699"/>
        <dbReference type="Rhea" id="RHEA-COMP:10636"/>
        <dbReference type="Rhea" id="RHEA-COMP:10637"/>
        <dbReference type="ChEBI" id="CHEBI:78442"/>
        <dbReference type="ChEBI" id="CHEBI:78531"/>
        <dbReference type="ChEBI" id="CHEBI:78597"/>
        <dbReference type="ChEBI" id="CHEBI:83561"/>
        <dbReference type="EC" id="2.3.2.6"/>
    </reaction>
</comment>
<evidence type="ECO:0000313" key="7">
    <source>
        <dbReference type="Proteomes" id="UP001255416"/>
    </source>
</evidence>
<dbReference type="Gene3D" id="3.40.630.70">
    <property type="entry name" value="Leucyl/phenylalanyl-tRNA-protein transferase, C-terminal domain"/>
    <property type="match status" value="1"/>
</dbReference>
<dbReference type="EC" id="2.3.2.6" evidence="4"/>
<keyword evidence="1 4" id="KW-0963">Cytoplasm</keyword>
<dbReference type="Proteomes" id="UP001255416">
    <property type="component" value="Unassembled WGS sequence"/>
</dbReference>
<evidence type="ECO:0000256" key="4">
    <source>
        <dbReference type="HAMAP-Rule" id="MF_00688"/>
    </source>
</evidence>
<dbReference type="SUPFAM" id="SSF55729">
    <property type="entry name" value="Acyl-CoA N-acyltransferases (Nat)"/>
    <property type="match status" value="1"/>
</dbReference>
<comment type="subcellular location">
    <subcellularLocation>
        <location evidence="4">Cytoplasm</location>
    </subcellularLocation>
</comment>
<evidence type="ECO:0000256" key="5">
    <source>
        <dbReference type="SAM" id="MobiDB-lite"/>
    </source>
</evidence>
<comment type="caution">
    <text evidence="6">The sequence shown here is derived from an EMBL/GenBank/DDBJ whole genome shotgun (WGS) entry which is preliminary data.</text>
</comment>
<keyword evidence="3 4" id="KW-0012">Acyltransferase</keyword>